<dbReference type="InterPro" id="IPR000639">
    <property type="entry name" value="Epox_hydrolase-like"/>
</dbReference>
<dbReference type="Pfam" id="PF00561">
    <property type="entry name" value="Abhydrolase_1"/>
    <property type="match status" value="1"/>
</dbReference>
<evidence type="ECO:0000313" key="4">
    <source>
        <dbReference type="EMBL" id="CAI6229878.1"/>
    </source>
</evidence>
<dbReference type="Proteomes" id="UP001152607">
    <property type="component" value="Unassembled WGS sequence"/>
</dbReference>
<accession>A0A9W4U184</accession>
<comment type="caution">
    <text evidence="4">The sequence shown here is derived from an EMBL/GenBank/DDBJ whole genome shotgun (WGS) entry which is preliminary data.</text>
</comment>
<dbReference type="PRINTS" id="PR00111">
    <property type="entry name" value="ABHYDROLASE"/>
</dbReference>
<gene>
    <name evidence="4" type="ORF">PDIGIT_LOCUS173</name>
</gene>
<proteinExistence type="inferred from homology"/>
<dbReference type="Gene3D" id="3.40.50.1820">
    <property type="entry name" value="alpha/beta hydrolase"/>
    <property type="match status" value="1"/>
</dbReference>
<evidence type="ECO:0000256" key="1">
    <source>
        <dbReference type="ARBA" id="ARBA00022801"/>
    </source>
</evidence>
<name>A0A9W4U184_9PLEO</name>
<organism evidence="4 5">
    <name type="scientific">Periconia digitata</name>
    <dbReference type="NCBI Taxonomy" id="1303443"/>
    <lineage>
        <taxon>Eukaryota</taxon>
        <taxon>Fungi</taxon>
        <taxon>Dikarya</taxon>
        <taxon>Ascomycota</taxon>
        <taxon>Pezizomycotina</taxon>
        <taxon>Dothideomycetes</taxon>
        <taxon>Pleosporomycetidae</taxon>
        <taxon>Pleosporales</taxon>
        <taxon>Massarineae</taxon>
        <taxon>Periconiaceae</taxon>
        <taxon>Periconia</taxon>
    </lineage>
</organism>
<evidence type="ECO:0000313" key="5">
    <source>
        <dbReference type="Proteomes" id="UP001152607"/>
    </source>
</evidence>
<sequence>MEQKYLHRASSHSNFHRAQVKMHFSFSLFAQASLFFGAVTSLTIRASNADQSYTTKSLTTKAGYTYTYDFAPAQNASKPTILLLHGYPSSRRDWQHQIASLTAEGFGIVAPDMLGFGETSKPTEIEAYNGKSLATQLVEILDAEGLQEVVGVGHDWGAGVLSKLTTWYPKRFTKLVFVSTSYFAAGILFDIDALNKQGLETVGYQPFGYWYFFNSWDTAGIIADHLESFIHLAYHTNSSAWAKDFADLGAARVWLNANTTTESPSWFPEGYKEHWLREWSQPNITASSLNYYQSLMRGVNAADEAALTDEDRALNVPVLAIGSARDQIAPPEVQRAMVEPWAKAGFEQHNVDAGHWATLERAEEVSQLLIEFAG</sequence>
<evidence type="ECO:0000259" key="3">
    <source>
        <dbReference type="Pfam" id="PF00561"/>
    </source>
</evidence>
<comment type="similarity">
    <text evidence="2">Belongs to the AB hydrolase superfamily. Epoxide hydrolase family.</text>
</comment>
<dbReference type="PANTHER" id="PTHR43329">
    <property type="entry name" value="EPOXIDE HYDROLASE"/>
    <property type="match status" value="1"/>
</dbReference>
<protein>
    <recommendedName>
        <fullName evidence="3">AB hydrolase-1 domain-containing protein</fullName>
    </recommendedName>
</protein>
<reference evidence="4" key="1">
    <citation type="submission" date="2023-01" db="EMBL/GenBank/DDBJ databases">
        <authorList>
            <person name="Van Ghelder C."/>
            <person name="Rancurel C."/>
        </authorList>
    </citation>
    <scope>NUCLEOTIDE SEQUENCE</scope>
    <source>
        <strain evidence="4">CNCM I-4278</strain>
    </source>
</reference>
<dbReference type="OrthoDB" id="284184at2759"/>
<dbReference type="AlphaFoldDB" id="A0A9W4U184"/>
<dbReference type="InterPro" id="IPR029058">
    <property type="entry name" value="AB_hydrolase_fold"/>
</dbReference>
<evidence type="ECO:0000256" key="2">
    <source>
        <dbReference type="ARBA" id="ARBA00038334"/>
    </source>
</evidence>
<keyword evidence="1" id="KW-0378">Hydrolase</keyword>
<dbReference type="GO" id="GO:0016787">
    <property type="term" value="F:hydrolase activity"/>
    <property type="evidence" value="ECO:0007669"/>
    <property type="project" value="UniProtKB-KW"/>
</dbReference>
<dbReference type="SUPFAM" id="SSF53474">
    <property type="entry name" value="alpha/beta-Hydrolases"/>
    <property type="match status" value="1"/>
</dbReference>
<dbReference type="InterPro" id="IPR000073">
    <property type="entry name" value="AB_hydrolase_1"/>
</dbReference>
<dbReference type="PRINTS" id="PR00412">
    <property type="entry name" value="EPOXHYDRLASE"/>
</dbReference>
<dbReference type="EMBL" id="CAOQHR010000001">
    <property type="protein sequence ID" value="CAI6229878.1"/>
    <property type="molecule type" value="Genomic_DNA"/>
</dbReference>
<feature type="domain" description="AB hydrolase-1" evidence="3">
    <location>
        <begin position="79"/>
        <end position="361"/>
    </location>
</feature>
<keyword evidence="5" id="KW-1185">Reference proteome</keyword>